<sequence length="279" mass="32569">MRNECYIVRDLLPSYIDQLCSEQSRIFVEKHITQCESCAQILQHMKVEFDDAEDVEIPVRLEQKKPFEKVSQLIKAQGKFSNILGFSFWSGIVITVILLVFSLNHLVLWQNDQEEVQRVAQEQQDIMDKVFAVLMEPETPNEQSLQIVFQQYKEQLQHIAVFPSGAVEDTILDLQTPSTTYPVEYERASIVIGEYGEITEPIVPIDYDIGTMAMANEEWVVQFEYKESYLATVENAHQIKHYAPSSWELFLMPIIFSVISFFIFLIWVYHKRIMKPMEV</sequence>
<keyword evidence="1" id="KW-1133">Transmembrane helix</keyword>
<dbReference type="KEGG" id="prt:AUC31_01960"/>
<dbReference type="RefSeq" id="WP_058380801.1">
    <property type="nucleotide sequence ID" value="NZ_CP013659.2"/>
</dbReference>
<keyword evidence="1" id="KW-0812">Transmembrane</keyword>
<dbReference type="Pfam" id="PF13490">
    <property type="entry name" value="zf-HC2"/>
    <property type="match status" value="1"/>
</dbReference>
<evidence type="ECO:0000259" key="2">
    <source>
        <dbReference type="Pfam" id="PF13490"/>
    </source>
</evidence>
<name>A0A0U2YMZ0_9BACL</name>
<accession>A0A0U2YMZ0</accession>
<reference evidence="3" key="1">
    <citation type="submission" date="2016-01" db="EMBL/GenBank/DDBJ databases">
        <title>Complete genome of Planococcus rifietoensis type strain M8.</title>
        <authorList>
            <person name="See-Too W.S."/>
        </authorList>
    </citation>
    <scope>NUCLEOTIDE SEQUENCE [LARGE SCALE GENOMIC DNA]</scope>
    <source>
        <strain evidence="3">M8</strain>
    </source>
</reference>
<organism evidence="3 4">
    <name type="scientific">Planococcus rifietoensis</name>
    <dbReference type="NCBI Taxonomy" id="200991"/>
    <lineage>
        <taxon>Bacteria</taxon>
        <taxon>Bacillati</taxon>
        <taxon>Bacillota</taxon>
        <taxon>Bacilli</taxon>
        <taxon>Bacillales</taxon>
        <taxon>Caryophanaceae</taxon>
        <taxon>Planococcus</taxon>
    </lineage>
</organism>
<dbReference type="OrthoDB" id="9816425at2"/>
<dbReference type="EMBL" id="CP013659">
    <property type="protein sequence ID" value="ALS74093.1"/>
    <property type="molecule type" value="Genomic_DNA"/>
</dbReference>
<keyword evidence="4" id="KW-1185">Reference proteome</keyword>
<proteinExistence type="predicted"/>
<gene>
    <name evidence="3" type="ORF">AUC31_01960</name>
</gene>
<feature type="transmembrane region" description="Helical" evidence="1">
    <location>
        <begin position="83"/>
        <end position="103"/>
    </location>
</feature>
<dbReference type="Proteomes" id="UP000067683">
    <property type="component" value="Chromosome"/>
</dbReference>
<dbReference type="AlphaFoldDB" id="A0A0U2YMZ0"/>
<dbReference type="InterPro" id="IPR027383">
    <property type="entry name" value="Znf_put"/>
</dbReference>
<keyword evidence="1" id="KW-0472">Membrane</keyword>
<evidence type="ECO:0000313" key="4">
    <source>
        <dbReference type="Proteomes" id="UP000067683"/>
    </source>
</evidence>
<dbReference type="STRING" id="200991.AUC31_01960"/>
<protein>
    <recommendedName>
        <fullName evidence="2">Putative zinc-finger domain-containing protein</fullName>
    </recommendedName>
</protein>
<feature type="domain" description="Putative zinc-finger" evidence="2">
    <location>
        <begin position="5"/>
        <end position="39"/>
    </location>
</feature>
<evidence type="ECO:0000256" key="1">
    <source>
        <dbReference type="SAM" id="Phobius"/>
    </source>
</evidence>
<feature type="transmembrane region" description="Helical" evidence="1">
    <location>
        <begin position="250"/>
        <end position="269"/>
    </location>
</feature>
<evidence type="ECO:0000313" key="3">
    <source>
        <dbReference type="EMBL" id="ALS74093.1"/>
    </source>
</evidence>